<reference evidence="9" key="1">
    <citation type="submission" date="2018-05" db="EMBL/GenBank/DDBJ databases">
        <authorList>
            <person name="Lanie J.A."/>
            <person name="Ng W.-L."/>
            <person name="Kazmierczak K.M."/>
            <person name="Andrzejewski T.M."/>
            <person name="Davidsen T.M."/>
            <person name="Wayne K.J."/>
            <person name="Tettelin H."/>
            <person name="Glass J.I."/>
            <person name="Rusch D."/>
            <person name="Podicherti R."/>
            <person name="Tsui H.-C.T."/>
            <person name="Winkler M.E."/>
        </authorList>
    </citation>
    <scope>NUCLEOTIDE SEQUENCE</scope>
</reference>
<evidence type="ECO:0000259" key="7">
    <source>
        <dbReference type="Pfam" id="PF02687"/>
    </source>
</evidence>
<feature type="domain" description="MacB-like periplasmic core" evidence="8">
    <location>
        <begin position="52"/>
        <end position="158"/>
    </location>
</feature>
<comment type="subcellular location">
    <subcellularLocation>
        <location evidence="1">Cell membrane</location>
        <topology evidence="1">Multi-pass membrane protein</topology>
    </subcellularLocation>
</comment>
<evidence type="ECO:0008006" key="10">
    <source>
        <dbReference type="Google" id="ProtNLM"/>
    </source>
</evidence>
<keyword evidence="2" id="KW-1003">Cell membrane</keyword>
<dbReference type="EMBL" id="UINC01154540">
    <property type="protein sequence ID" value="SVD49887.1"/>
    <property type="molecule type" value="Genomic_DNA"/>
</dbReference>
<dbReference type="InterPro" id="IPR025857">
    <property type="entry name" value="MacB_PCD"/>
</dbReference>
<dbReference type="InterPro" id="IPR003838">
    <property type="entry name" value="ABC3_permease_C"/>
</dbReference>
<dbReference type="Pfam" id="PF12704">
    <property type="entry name" value="MacB_PCD"/>
    <property type="match status" value="1"/>
</dbReference>
<name>A0A382VTP0_9ZZZZ</name>
<protein>
    <recommendedName>
        <fullName evidence="10">ABC3 transporter permease protein domain-containing protein</fullName>
    </recommendedName>
</protein>
<evidence type="ECO:0000256" key="4">
    <source>
        <dbReference type="ARBA" id="ARBA00022989"/>
    </source>
</evidence>
<accession>A0A382VTP0</accession>
<evidence type="ECO:0000256" key="3">
    <source>
        <dbReference type="ARBA" id="ARBA00022692"/>
    </source>
</evidence>
<feature type="transmembrane region" description="Helical" evidence="6">
    <location>
        <begin position="187"/>
        <end position="211"/>
    </location>
</feature>
<dbReference type="Pfam" id="PF02687">
    <property type="entry name" value="FtsX"/>
    <property type="match status" value="1"/>
</dbReference>
<dbReference type="PANTHER" id="PTHR30489:SF0">
    <property type="entry name" value="LIPOPROTEIN-RELEASING SYSTEM TRANSMEMBRANE PROTEIN LOLE"/>
    <property type="match status" value="1"/>
</dbReference>
<dbReference type="InterPro" id="IPR051447">
    <property type="entry name" value="Lipoprotein-release_system"/>
</dbReference>
<keyword evidence="5 6" id="KW-0472">Membrane</keyword>
<dbReference type="PANTHER" id="PTHR30489">
    <property type="entry name" value="LIPOPROTEIN-RELEASING SYSTEM TRANSMEMBRANE PROTEIN LOLE"/>
    <property type="match status" value="1"/>
</dbReference>
<feature type="non-terminal residue" evidence="9">
    <location>
        <position position="282"/>
    </location>
</feature>
<feature type="domain" description="ABC3 transporter permease C-terminal" evidence="7">
    <location>
        <begin position="190"/>
        <end position="261"/>
    </location>
</feature>
<gene>
    <name evidence="9" type="ORF">METZ01_LOCUS402741</name>
</gene>
<dbReference type="GO" id="GO:0044874">
    <property type="term" value="P:lipoprotein localization to outer membrane"/>
    <property type="evidence" value="ECO:0007669"/>
    <property type="project" value="TreeGrafter"/>
</dbReference>
<feature type="non-terminal residue" evidence="9">
    <location>
        <position position="1"/>
    </location>
</feature>
<dbReference type="AlphaFoldDB" id="A0A382VTP0"/>
<organism evidence="9">
    <name type="scientific">marine metagenome</name>
    <dbReference type="NCBI Taxonomy" id="408172"/>
    <lineage>
        <taxon>unclassified sequences</taxon>
        <taxon>metagenomes</taxon>
        <taxon>ecological metagenomes</taxon>
    </lineage>
</organism>
<keyword evidence="3 6" id="KW-0812">Transmembrane</keyword>
<evidence type="ECO:0000256" key="6">
    <source>
        <dbReference type="SAM" id="Phobius"/>
    </source>
</evidence>
<evidence type="ECO:0000256" key="1">
    <source>
        <dbReference type="ARBA" id="ARBA00004651"/>
    </source>
</evidence>
<evidence type="ECO:0000256" key="2">
    <source>
        <dbReference type="ARBA" id="ARBA00022475"/>
    </source>
</evidence>
<keyword evidence="4 6" id="KW-1133">Transmembrane helix</keyword>
<proteinExistence type="predicted"/>
<evidence type="ECO:0000256" key="5">
    <source>
        <dbReference type="ARBA" id="ARBA00023136"/>
    </source>
</evidence>
<evidence type="ECO:0000313" key="9">
    <source>
        <dbReference type="EMBL" id="SVD49887.1"/>
    </source>
</evidence>
<sequence>NDLEDIEEIEFVDPNITIQSLISTNYATRGILVKSIIPKNIQHYSFFDEDLFKDDSLNDNDIILGSSLAENIRAKVGSQIKLFSSNTISSPFGQLPRSISLKVKGVFNSGMSEYDTSFAFISLKNAQKISGIGDEISIIEIHLTDLDYTDIAKEKIENKFLNKDLIIRDWKEINKSFWVVLSTERTVMFLILSLIIIVAAFNVITSLFILVKNKSKEIALLKTIGADSSNILRIFLLVGSTIGVGGTIIGAILGSIITVNLENIRRILNSLFNLNLFPSEFY</sequence>
<evidence type="ECO:0000259" key="8">
    <source>
        <dbReference type="Pfam" id="PF12704"/>
    </source>
</evidence>
<feature type="transmembrane region" description="Helical" evidence="6">
    <location>
        <begin position="231"/>
        <end position="257"/>
    </location>
</feature>
<dbReference type="GO" id="GO:0098797">
    <property type="term" value="C:plasma membrane protein complex"/>
    <property type="evidence" value="ECO:0007669"/>
    <property type="project" value="TreeGrafter"/>
</dbReference>